<sequence>TYAVITDNAAFLTQLLALGCPIGPAAIEGAVSSGHLGMLQLLAGPLAAADRNLALLSTRPSLLLTAISRGDLDMARWLRERGCPWPQNAVSLAASVNNFDLLVWLLKSGCPLA</sequence>
<dbReference type="Proteomes" id="UP000747399">
    <property type="component" value="Unassembled WGS sequence"/>
</dbReference>
<feature type="non-terminal residue" evidence="1">
    <location>
        <position position="113"/>
    </location>
</feature>
<comment type="caution">
    <text evidence="1">The sequence shown here is derived from an EMBL/GenBank/DDBJ whole genome shotgun (WGS) entry which is preliminary data.</text>
</comment>
<dbReference type="EMBL" id="BNCO01000044">
    <property type="protein sequence ID" value="GIL61195.1"/>
    <property type="molecule type" value="Genomic_DNA"/>
</dbReference>
<gene>
    <name evidence="1" type="ORF">Vafri_15556</name>
</gene>
<organism evidence="1 2">
    <name type="scientific">Volvox africanus</name>
    <dbReference type="NCBI Taxonomy" id="51714"/>
    <lineage>
        <taxon>Eukaryota</taxon>
        <taxon>Viridiplantae</taxon>
        <taxon>Chlorophyta</taxon>
        <taxon>core chlorophytes</taxon>
        <taxon>Chlorophyceae</taxon>
        <taxon>CS clade</taxon>
        <taxon>Chlamydomonadales</taxon>
        <taxon>Volvocaceae</taxon>
        <taxon>Volvox</taxon>
    </lineage>
</organism>
<protein>
    <submittedName>
        <fullName evidence="1">Uncharacterized protein</fullName>
    </submittedName>
</protein>
<evidence type="ECO:0000313" key="1">
    <source>
        <dbReference type="EMBL" id="GIL61195.1"/>
    </source>
</evidence>
<proteinExistence type="predicted"/>
<name>A0A8J4F5N5_9CHLO</name>
<reference evidence="1" key="1">
    <citation type="journal article" date="2021" name="Proc. Natl. Acad. Sci. U.S.A.">
        <title>Three genomes in the algal genus Volvox reveal the fate of a haploid sex-determining region after a transition to homothallism.</title>
        <authorList>
            <person name="Yamamoto K."/>
            <person name="Hamaji T."/>
            <person name="Kawai-Toyooka H."/>
            <person name="Matsuzaki R."/>
            <person name="Takahashi F."/>
            <person name="Nishimura Y."/>
            <person name="Kawachi M."/>
            <person name="Noguchi H."/>
            <person name="Minakuchi Y."/>
            <person name="Umen J.G."/>
            <person name="Toyoda A."/>
            <person name="Nozaki H."/>
        </authorList>
    </citation>
    <scope>NUCLEOTIDE SEQUENCE</scope>
    <source>
        <strain evidence="1">NIES-3780</strain>
    </source>
</reference>
<accession>A0A8J4F5N5</accession>
<dbReference type="SUPFAM" id="SSF140860">
    <property type="entry name" value="Pseudo ankyrin repeat-like"/>
    <property type="match status" value="1"/>
</dbReference>
<dbReference type="InterPro" id="IPR036770">
    <property type="entry name" value="Ankyrin_rpt-contain_sf"/>
</dbReference>
<keyword evidence="2" id="KW-1185">Reference proteome</keyword>
<evidence type="ECO:0000313" key="2">
    <source>
        <dbReference type="Proteomes" id="UP000747399"/>
    </source>
</evidence>
<dbReference type="Gene3D" id="1.25.40.20">
    <property type="entry name" value="Ankyrin repeat-containing domain"/>
    <property type="match status" value="1"/>
</dbReference>
<dbReference type="AlphaFoldDB" id="A0A8J4F5N5"/>
<feature type="non-terminal residue" evidence="1">
    <location>
        <position position="1"/>
    </location>
</feature>